<dbReference type="EMBL" id="RCMI01000454">
    <property type="protein sequence ID" value="KAG2910103.1"/>
    <property type="molecule type" value="Genomic_DNA"/>
</dbReference>
<dbReference type="Proteomes" id="UP000774804">
    <property type="component" value="Unassembled WGS sequence"/>
</dbReference>
<feature type="non-terminal residue" evidence="2">
    <location>
        <position position="1"/>
    </location>
</feature>
<reference evidence="2" key="1">
    <citation type="submission" date="2018-10" db="EMBL/GenBank/DDBJ databases">
        <title>Effector identification in a new, highly contiguous assembly of the strawberry crown rot pathogen Phytophthora cactorum.</title>
        <authorList>
            <person name="Armitage A.D."/>
            <person name="Nellist C.F."/>
            <person name="Bates H."/>
            <person name="Vickerstaff R.J."/>
            <person name="Harrison R.J."/>
        </authorList>
    </citation>
    <scope>NUCLEOTIDE SEQUENCE</scope>
    <source>
        <strain evidence="1">4032</strain>
        <strain evidence="2">4040</strain>
    </source>
</reference>
<dbReference type="AlphaFoldDB" id="A0A8T1L0P9"/>
<comment type="caution">
    <text evidence="2">The sequence shown here is derived from an EMBL/GenBank/DDBJ whole genome shotgun (WGS) entry which is preliminary data.</text>
</comment>
<protein>
    <submittedName>
        <fullName evidence="2">Uncharacterized protein</fullName>
    </submittedName>
</protein>
<accession>A0A8T1L0P9</accession>
<dbReference type="Proteomes" id="UP000736787">
    <property type="component" value="Unassembled WGS sequence"/>
</dbReference>
<proteinExistence type="predicted"/>
<evidence type="ECO:0000313" key="3">
    <source>
        <dbReference type="Proteomes" id="UP000736787"/>
    </source>
</evidence>
<dbReference type="EMBL" id="RCMK01000451">
    <property type="protein sequence ID" value="KAG2928014.1"/>
    <property type="molecule type" value="Genomic_DNA"/>
</dbReference>
<sequence length="83" mass="9175">FEQEEGQQQLRLVHRLDKETSVIRGKSLCDLASPELKVADGCANLGVKTCIRSSTSTSYHNTCYLIMGAAVRSRADGNFTRQN</sequence>
<gene>
    <name evidence="1" type="ORF">PC115_g13011</name>
    <name evidence="2" type="ORF">PC117_g14426</name>
</gene>
<evidence type="ECO:0000313" key="1">
    <source>
        <dbReference type="EMBL" id="KAG2910103.1"/>
    </source>
</evidence>
<name>A0A8T1L0P9_9STRA</name>
<evidence type="ECO:0000313" key="2">
    <source>
        <dbReference type="EMBL" id="KAG2928014.1"/>
    </source>
</evidence>
<organism evidence="2 3">
    <name type="scientific">Phytophthora cactorum</name>
    <dbReference type="NCBI Taxonomy" id="29920"/>
    <lineage>
        <taxon>Eukaryota</taxon>
        <taxon>Sar</taxon>
        <taxon>Stramenopiles</taxon>
        <taxon>Oomycota</taxon>
        <taxon>Peronosporomycetes</taxon>
        <taxon>Peronosporales</taxon>
        <taxon>Peronosporaceae</taxon>
        <taxon>Phytophthora</taxon>
    </lineage>
</organism>